<dbReference type="InterPro" id="IPR002328">
    <property type="entry name" value="ADH_Zn_CS"/>
</dbReference>
<evidence type="ECO:0000256" key="4">
    <source>
        <dbReference type="ARBA" id="ARBA00023002"/>
    </source>
</evidence>
<dbReference type="CDD" id="cd08278">
    <property type="entry name" value="benzyl_alcohol_DH"/>
    <property type="match status" value="1"/>
</dbReference>
<evidence type="ECO:0000256" key="6">
    <source>
        <dbReference type="RuleBase" id="RU361277"/>
    </source>
</evidence>
<dbReference type="GO" id="GO:0008270">
    <property type="term" value="F:zinc ion binding"/>
    <property type="evidence" value="ECO:0007669"/>
    <property type="project" value="InterPro"/>
</dbReference>
<keyword evidence="5" id="KW-0520">NAD</keyword>
<reference evidence="8 9" key="1">
    <citation type="submission" date="2017-04" db="EMBL/GenBank/DDBJ databases">
        <title>Comparative genome analysis of Subtercola boreus.</title>
        <authorList>
            <person name="Cho Y.-J."/>
            <person name="Cho A."/>
            <person name="Kim O.-S."/>
            <person name="Lee J.-I."/>
        </authorList>
    </citation>
    <scope>NUCLEOTIDE SEQUENCE [LARGE SCALE GENOMIC DNA]</scope>
    <source>
        <strain evidence="8 9">K300</strain>
    </source>
</reference>
<dbReference type="PROSITE" id="PS00059">
    <property type="entry name" value="ADH_ZINC"/>
    <property type="match status" value="1"/>
</dbReference>
<dbReference type="SMART" id="SM00829">
    <property type="entry name" value="PKS_ER"/>
    <property type="match status" value="1"/>
</dbReference>
<evidence type="ECO:0000313" key="8">
    <source>
        <dbReference type="EMBL" id="RFA10466.1"/>
    </source>
</evidence>
<dbReference type="InterPro" id="IPR036291">
    <property type="entry name" value="NAD(P)-bd_dom_sf"/>
</dbReference>
<dbReference type="Pfam" id="PF08240">
    <property type="entry name" value="ADH_N"/>
    <property type="match status" value="1"/>
</dbReference>
<dbReference type="GO" id="GO:0051903">
    <property type="term" value="F:S-(hydroxymethyl)glutathione dehydrogenase [NAD(P)+] activity"/>
    <property type="evidence" value="ECO:0007669"/>
    <property type="project" value="TreeGrafter"/>
</dbReference>
<dbReference type="OrthoDB" id="334894at2"/>
<keyword evidence="9" id="KW-1185">Reference proteome</keyword>
<feature type="domain" description="Enoyl reductase (ER)" evidence="7">
    <location>
        <begin position="13"/>
        <end position="364"/>
    </location>
</feature>
<dbReference type="PANTHER" id="PTHR43880">
    <property type="entry name" value="ALCOHOL DEHYDROGENASE"/>
    <property type="match status" value="1"/>
</dbReference>
<comment type="caution">
    <text evidence="8">The sequence shown here is derived from an EMBL/GenBank/DDBJ whole genome shotgun (WGS) entry which is preliminary data.</text>
</comment>
<proteinExistence type="inferred from homology"/>
<sequence>METTAAVVRAVDGDLEFETVTLDGPRADEILVELVAVGVCHTDLATIAGALPFPMPGILGHEGSGIVREVGSAVTKVKPGDRVAVSFASCGECAACLAGEPAYCHSFMALNYAGMRPDGSSVASDADGTVGSSFFGQSTFARHAITKERNVVLVPEEFPLELAGPLGCGIQTGAGAVMRSFAAPAGSSIVVLGGGSVGLSAVLGAVVQGCSTIIVVEPVESRRQLALSIGATHAIDPAAGPVEEQVRAIEANGVNFAFDTTGIPAVLSSALNALAPQGTLGLVAIPADPTSVLSLPLIQSIILGVTVKGIVEGDSDPDVFIPELMALHLAGKFPFDKLITKMPFDQINEGIEAQHNGSAIKVVLVH</sequence>
<dbReference type="SUPFAM" id="SSF51735">
    <property type="entry name" value="NAD(P)-binding Rossmann-fold domains"/>
    <property type="match status" value="1"/>
</dbReference>
<organism evidence="8 9">
    <name type="scientific">Subtercola boreus</name>
    <dbReference type="NCBI Taxonomy" id="120213"/>
    <lineage>
        <taxon>Bacteria</taxon>
        <taxon>Bacillati</taxon>
        <taxon>Actinomycetota</taxon>
        <taxon>Actinomycetes</taxon>
        <taxon>Micrococcales</taxon>
        <taxon>Microbacteriaceae</taxon>
        <taxon>Subtercola</taxon>
    </lineage>
</organism>
<keyword evidence="3 6" id="KW-0862">Zinc</keyword>
<evidence type="ECO:0000256" key="3">
    <source>
        <dbReference type="ARBA" id="ARBA00022833"/>
    </source>
</evidence>
<dbReference type="Proteomes" id="UP000256486">
    <property type="component" value="Unassembled WGS sequence"/>
</dbReference>
<dbReference type="Pfam" id="PF00107">
    <property type="entry name" value="ADH_zinc_N"/>
    <property type="match status" value="1"/>
</dbReference>
<dbReference type="EMBL" id="NBWZ01000001">
    <property type="protein sequence ID" value="RFA10466.1"/>
    <property type="molecule type" value="Genomic_DNA"/>
</dbReference>
<dbReference type="Gene3D" id="3.40.50.720">
    <property type="entry name" value="NAD(P)-binding Rossmann-like Domain"/>
    <property type="match status" value="1"/>
</dbReference>
<evidence type="ECO:0000256" key="5">
    <source>
        <dbReference type="ARBA" id="ARBA00023027"/>
    </source>
</evidence>
<evidence type="ECO:0000256" key="1">
    <source>
        <dbReference type="ARBA" id="ARBA00008072"/>
    </source>
</evidence>
<evidence type="ECO:0000313" key="9">
    <source>
        <dbReference type="Proteomes" id="UP000256486"/>
    </source>
</evidence>
<name>A0A3E0VKQ4_9MICO</name>
<protein>
    <submittedName>
        <fullName evidence="8">NAD(P)-dependent alcohol dehydrogenase</fullName>
    </submittedName>
</protein>
<dbReference type="InterPro" id="IPR013154">
    <property type="entry name" value="ADH-like_N"/>
</dbReference>
<dbReference type="Gene3D" id="3.90.180.10">
    <property type="entry name" value="Medium-chain alcohol dehydrogenases, catalytic domain"/>
    <property type="match status" value="1"/>
</dbReference>
<comment type="similarity">
    <text evidence="1 6">Belongs to the zinc-containing alcohol dehydrogenase family.</text>
</comment>
<dbReference type="InterPro" id="IPR020843">
    <property type="entry name" value="ER"/>
</dbReference>
<keyword evidence="4" id="KW-0560">Oxidoreductase</keyword>
<accession>A0A3E0VKQ4</accession>
<comment type="cofactor">
    <cofactor evidence="6">
        <name>Zn(2+)</name>
        <dbReference type="ChEBI" id="CHEBI:29105"/>
    </cofactor>
</comment>
<dbReference type="RefSeq" id="WP_116415841.1">
    <property type="nucleotide sequence ID" value="NZ_NBWZ01000001.1"/>
</dbReference>
<evidence type="ECO:0000256" key="2">
    <source>
        <dbReference type="ARBA" id="ARBA00022723"/>
    </source>
</evidence>
<dbReference type="InterPro" id="IPR013149">
    <property type="entry name" value="ADH-like_C"/>
</dbReference>
<dbReference type="AlphaFoldDB" id="A0A3E0VKQ4"/>
<dbReference type="GO" id="GO:0005829">
    <property type="term" value="C:cytosol"/>
    <property type="evidence" value="ECO:0007669"/>
    <property type="project" value="TreeGrafter"/>
</dbReference>
<dbReference type="PANTHER" id="PTHR43880:SF12">
    <property type="entry name" value="ALCOHOL DEHYDROGENASE CLASS-3"/>
    <property type="match status" value="1"/>
</dbReference>
<dbReference type="GO" id="GO:0046294">
    <property type="term" value="P:formaldehyde catabolic process"/>
    <property type="evidence" value="ECO:0007669"/>
    <property type="project" value="TreeGrafter"/>
</dbReference>
<evidence type="ECO:0000259" key="7">
    <source>
        <dbReference type="SMART" id="SM00829"/>
    </source>
</evidence>
<dbReference type="SUPFAM" id="SSF50129">
    <property type="entry name" value="GroES-like"/>
    <property type="match status" value="1"/>
</dbReference>
<dbReference type="InterPro" id="IPR011032">
    <property type="entry name" value="GroES-like_sf"/>
</dbReference>
<gene>
    <name evidence="8" type="ORF">B7R54_15585</name>
</gene>
<keyword evidence="2 6" id="KW-0479">Metal-binding</keyword>